<evidence type="ECO:0000256" key="8">
    <source>
        <dbReference type="ARBA" id="ARBA00023242"/>
    </source>
</evidence>
<dbReference type="InterPro" id="IPR043519">
    <property type="entry name" value="NT_sf"/>
</dbReference>
<dbReference type="EMBL" id="CANHGI010000005">
    <property type="protein sequence ID" value="CAI5452426.1"/>
    <property type="molecule type" value="Genomic_DNA"/>
</dbReference>
<dbReference type="InterPro" id="IPR056744">
    <property type="entry name" value="TRM5/TYW2-like_N"/>
</dbReference>
<evidence type="ECO:0000313" key="13">
    <source>
        <dbReference type="EMBL" id="CAI5452426.1"/>
    </source>
</evidence>
<dbReference type="Gene3D" id="3.30.460.10">
    <property type="entry name" value="Beta Polymerase, domain 2"/>
    <property type="match status" value="1"/>
</dbReference>
<dbReference type="Gene3D" id="3.40.50.150">
    <property type="entry name" value="Vaccinia Virus protein VP39"/>
    <property type="match status" value="1"/>
</dbReference>
<dbReference type="GO" id="GO:0005634">
    <property type="term" value="C:nucleus"/>
    <property type="evidence" value="ECO:0007669"/>
    <property type="project" value="UniProtKB-SubCell"/>
</dbReference>
<comment type="similarity">
    <text evidence="11">Belongs to the TRM5 / TYW2 family.</text>
</comment>
<evidence type="ECO:0000256" key="3">
    <source>
        <dbReference type="ARBA" id="ARBA00022603"/>
    </source>
</evidence>
<reference evidence="13" key="1">
    <citation type="submission" date="2022-11" db="EMBL/GenBank/DDBJ databases">
        <authorList>
            <person name="Kikuchi T."/>
        </authorList>
    </citation>
    <scope>NUCLEOTIDE SEQUENCE</scope>
    <source>
        <strain evidence="13">PS1010</strain>
    </source>
</reference>
<comment type="subcellular location">
    <subcellularLocation>
        <location evidence="11">Mitochondrion matrix</location>
    </subcellularLocation>
    <subcellularLocation>
        <location evidence="11">Nucleus</location>
    </subcellularLocation>
    <subcellularLocation>
        <location evidence="11">Cytoplasm</location>
    </subcellularLocation>
    <text evidence="11">Predominantly in the mitochondria and in the nucleus.</text>
</comment>
<comment type="function">
    <text evidence="11">Specifically methylates the N1 position of guanosine-37 in various cytoplasmic and mitochondrial tRNAs. Methylation is not dependent on the nature of the nucleoside 5' of the target nucleoside. This is the first step in the biosynthesis of wybutosine (yW), a modified base adjacent to the anticodon of tRNAs and required for accurate decoding.</text>
</comment>
<dbReference type="Pfam" id="PF25133">
    <property type="entry name" value="TYW2_N_2"/>
    <property type="match status" value="1"/>
</dbReference>
<feature type="binding site" evidence="11">
    <location>
        <position position="662"/>
    </location>
    <ligand>
        <name>S-adenosyl-L-methionine</name>
        <dbReference type="ChEBI" id="CHEBI:59789"/>
    </ligand>
</feature>
<protein>
    <recommendedName>
        <fullName evidence="11">tRNA (guanine(37)-N1)-methyltransferase</fullName>
        <ecNumber evidence="11">2.1.1.228</ecNumber>
    </recommendedName>
    <alternativeName>
        <fullName evidence="11">M1G-methyltransferase</fullName>
    </alternativeName>
    <alternativeName>
        <fullName evidence="11">tRNA [GM37] methyltransferase</fullName>
    </alternativeName>
    <alternativeName>
        <fullName evidence="11">tRNA methyltransferase 5 homolog</fullName>
    </alternativeName>
</protein>
<proteinExistence type="inferred from homology"/>
<keyword evidence="5 11" id="KW-0949">S-adenosyl-L-methionine</keyword>
<sequence length="780" mass="91292">MISTIILRRFSHAVPSTSKMYIDYSFSDEILRKNNNEIVNKSMKFMSTIFEDGKLLSEKKQMIYSTRRMLERSFQNNGMILVPIGSASNQLLSSNSDLDVVLLPSKDTEKCKKFLERFNKNEFFRTSYMNDVRDIIKRNKISKSAISSIRNAKVPLVMFQAKNGIHVDIQFGNIEPIRSSLFVRTCVEFDERVRPIILWMTQKFLDVGILDSKNGFFSKYHVNSLVLHFLQTMPYPILPDIIKLSPWLDKSCKYWNAVQVLGKQGSLYIPSNEIPNELNFGEVIVQMIDYFSQIDFNKCAIDTRGNLLERSDLTSSFQLIDSYFSIPTTCRMKRVLRPPECVRGMMKLEKSKFETSIDFPTLRIATEDISLITRRVRLEKYLIGHKFKELKNIMNSSIESEKFLVFHPEKVENQETKSEILALLQNELGEEKVNNLEWSEMRKVLTFDNWDQKSLIKSILPENLDYSSYTQTGHIVHCNFADNILPYRFILADILLNKVKQCRTVVQKGSSITNIYRNLDLVLLAGEEDYITELKEDGLRFKLDFSKVYWNSRLSQEHSRLSSKFDQFSIVYDICCGIGPFVLPAWRKKKPRRILANDLNPDSVKWLRKNIEINKIKSDAIEVYNIDGHEMIKTIIPDDAIRLMKQEDFENSEKSEIHIVMNLPAYATNFLPSFRGILRNKNIEEISEQRRYKWNVYCYLFAKSSIDVPDDWFEKEARRMCDDIIDWEESMVKSCHNIRTVSSRKEMFCVHLEIPYSYLTAELKNENEQEPIPKKSKIEE</sequence>
<dbReference type="Pfam" id="PF22600">
    <property type="entry name" value="MTPAP-like_central"/>
    <property type="match status" value="1"/>
</dbReference>
<dbReference type="InterPro" id="IPR029063">
    <property type="entry name" value="SAM-dependent_MTases_sf"/>
</dbReference>
<feature type="binding site" evidence="11">
    <location>
        <position position="558"/>
    </location>
    <ligand>
        <name>S-adenosyl-L-methionine</name>
        <dbReference type="ChEBI" id="CHEBI:59789"/>
    </ligand>
</feature>
<dbReference type="InterPro" id="IPR054708">
    <property type="entry name" value="MTPAP-like_central"/>
</dbReference>
<dbReference type="GO" id="GO:0002939">
    <property type="term" value="P:tRNA N1-guanine methylation"/>
    <property type="evidence" value="ECO:0007669"/>
    <property type="project" value="TreeGrafter"/>
</dbReference>
<evidence type="ECO:0000313" key="14">
    <source>
        <dbReference type="Proteomes" id="UP001152747"/>
    </source>
</evidence>
<dbReference type="FunFam" id="3.30.300.110:FF:000001">
    <property type="entry name" value="tRNA (guanine(37)-N1)-methyltransferase"/>
    <property type="match status" value="1"/>
</dbReference>
<dbReference type="InterPro" id="IPR025792">
    <property type="entry name" value="tRNA_Gua_MeTrfase_euk"/>
</dbReference>
<keyword evidence="7 11" id="KW-0496">Mitochondrion</keyword>
<feature type="binding site" evidence="11">
    <location>
        <begin position="627"/>
        <end position="628"/>
    </location>
    <ligand>
        <name>S-adenosyl-L-methionine</name>
        <dbReference type="ChEBI" id="CHEBI:59789"/>
    </ligand>
</feature>
<dbReference type="Gene3D" id="3.30.300.110">
    <property type="entry name" value="Met-10+ protein-like domains"/>
    <property type="match status" value="1"/>
</dbReference>
<keyword evidence="3 11" id="KW-0489">Methyltransferase</keyword>
<dbReference type="GO" id="GO:0052906">
    <property type="term" value="F:tRNA (guanine(37)-N1)-methyltransferase activity"/>
    <property type="evidence" value="ECO:0007669"/>
    <property type="project" value="UniProtKB-UniRule"/>
</dbReference>
<dbReference type="EC" id="2.1.1.228" evidence="11"/>
<dbReference type="Gene3D" id="1.10.1410.10">
    <property type="match status" value="1"/>
</dbReference>
<evidence type="ECO:0000256" key="6">
    <source>
        <dbReference type="ARBA" id="ARBA00022694"/>
    </source>
</evidence>
<dbReference type="OrthoDB" id="408788at2759"/>
<evidence type="ECO:0000259" key="12">
    <source>
        <dbReference type="PROSITE" id="PS51684"/>
    </source>
</evidence>
<comment type="function">
    <text evidence="9">Involved in mitochondrial tRNA methylation. Specifically methylates the N1 position of guanosine-37 in various tRNAs. Methylation is not dependent on the nature of the nucleoside 5' of the target nucleoside. This is the first step in the biosynthesis of wybutosine (yW), a modified base adjacent to the anticodon of tRNAs and required for accurate decoding.</text>
</comment>
<feature type="domain" description="SAM-dependent methyltransferase TRM5/TYW2-type" evidence="12">
    <location>
        <begin position="469"/>
        <end position="756"/>
    </location>
</feature>
<evidence type="ECO:0000256" key="2">
    <source>
        <dbReference type="ARBA" id="ARBA00022490"/>
    </source>
</evidence>
<keyword evidence="2 11" id="KW-0963">Cytoplasm</keyword>
<evidence type="ECO:0000256" key="1">
    <source>
        <dbReference type="ARBA" id="ARBA00009775"/>
    </source>
</evidence>
<organism evidence="13 14">
    <name type="scientific">Caenorhabditis angaria</name>
    <dbReference type="NCBI Taxonomy" id="860376"/>
    <lineage>
        <taxon>Eukaryota</taxon>
        <taxon>Metazoa</taxon>
        <taxon>Ecdysozoa</taxon>
        <taxon>Nematoda</taxon>
        <taxon>Chromadorea</taxon>
        <taxon>Rhabditida</taxon>
        <taxon>Rhabditina</taxon>
        <taxon>Rhabditomorpha</taxon>
        <taxon>Rhabditoidea</taxon>
        <taxon>Rhabditidae</taxon>
        <taxon>Peloderinae</taxon>
        <taxon>Caenorhabditis</taxon>
    </lineage>
</organism>
<dbReference type="GO" id="GO:0005759">
    <property type="term" value="C:mitochondrial matrix"/>
    <property type="evidence" value="ECO:0007669"/>
    <property type="project" value="UniProtKB-SubCell"/>
</dbReference>
<dbReference type="Proteomes" id="UP001152747">
    <property type="component" value="Unassembled WGS sequence"/>
</dbReference>
<keyword evidence="8 11" id="KW-0539">Nucleus</keyword>
<comment type="similarity">
    <text evidence="1">Belongs to the class I-like SAM-binding methyltransferase superfamily. TRM5/TYW2 family.</text>
</comment>
<keyword evidence="14" id="KW-1185">Reference proteome</keyword>
<evidence type="ECO:0000256" key="11">
    <source>
        <dbReference type="HAMAP-Rule" id="MF_03152"/>
    </source>
</evidence>
<dbReference type="AlphaFoldDB" id="A0A9P1N8V3"/>
<dbReference type="SUPFAM" id="SSF81631">
    <property type="entry name" value="PAP/OAS1 substrate-binding domain"/>
    <property type="match status" value="1"/>
</dbReference>
<keyword evidence="4 11" id="KW-0808">Transferase</keyword>
<dbReference type="InterPro" id="IPR056743">
    <property type="entry name" value="TRM5-TYW2-like_MTfase"/>
</dbReference>
<evidence type="ECO:0000256" key="4">
    <source>
        <dbReference type="ARBA" id="ARBA00022679"/>
    </source>
</evidence>
<dbReference type="SUPFAM" id="SSF53335">
    <property type="entry name" value="S-adenosyl-L-methionine-dependent methyltransferases"/>
    <property type="match status" value="1"/>
</dbReference>
<name>A0A9P1N8V3_9PELO</name>
<dbReference type="HAMAP" id="MF_03152">
    <property type="entry name" value="TRM5"/>
    <property type="match status" value="1"/>
</dbReference>
<evidence type="ECO:0000256" key="10">
    <source>
        <dbReference type="ARBA" id="ARBA00047783"/>
    </source>
</evidence>
<evidence type="ECO:0000256" key="5">
    <source>
        <dbReference type="ARBA" id="ARBA00022691"/>
    </source>
</evidence>
<dbReference type="SUPFAM" id="SSF81301">
    <property type="entry name" value="Nucleotidyltransferase"/>
    <property type="match status" value="1"/>
</dbReference>
<comment type="catalytic activity">
    <reaction evidence="10 11">
        <text>guanosine(37) in tRNA + S-adenosyl-L-methionine = N(1)-methylguanosine(37) in tRNA + S-adenosyl-L-homocysteine + H(+)</text>
        <dbReference type="Rhea" id="RHEA:36899"/>
        <dbReference type="Rhea" id="RHEA-COMP:10145"/>
        <dbReference type="Rhea" id="RHEA-COMP:10147"/>
        <dbReference type="ChEBI" id="CHEBI:15378"/>
        <dbReference type="ChEBI" id="CHEBI:57856"/>
        <dbReference type="ChEBI" id="CHEBI:59789"/>
        <dbReference type="ChEBI" id="CHEBI:73542"/>
        <dbReference type="ChEBI" id="CHEBI:74269"/>
        <dbReference type="EC" id="2.1.1.228"/>
    </reaction>
</comment>
<comment type="caution">
    <text evidence="13">The sequence shown here is derived from an EMBL/GenBank/DDBJ whole genome shotgun (WGS) entry which is preliminary data.</text>
</comment>
<dbReference type="InterPro" id="IPR030382">
    <property type="entry name" value="MeTrfase_TRM5/TYW2"/>
</dbReference>
<dbReference type="Pfam" id="PF02475">
    <property type="entry name" value="TRM5-TYW2_MTfase"/>
    <property type="match status" value="1"/>
</dbReference>
<gene>
    <name evidence="13" type="ORF">CAMP_LOCUS15063</name>
</gene>
<dbReference type="PROSITE" id="PS51684">
    <property type="entry name" value="SAM_MT_TRM5_TYW2"/>
    <property type="match status" value="1"/>
</dbReference>
<evidence type="ECO:0000256" key="7">
    <source>
        <dbReference type="ARBA" id="ARBA00023128"/>
    </source>
</evidence>
<keyword evidence="6 11" id="KW-0819">tRNA processing</keyword>
<evidence type="ECO:0000256" key="9">
    <source>
        <dbReference type="ARBA" id="ARBA00045951"/>
    </source>
</evidence>
<comment type="subunit">
    <text evidence="11">Monomer.</text>
</comment>
<dbReference type="PANTHER" id="PTHR23245">
    <property type="entry name" value="TRNA METHYLTRANSFERASE"/>
    <property type="match status" value="1"/>
</dbReference>
<dbReference type="CDD" id="cd05402">
    <property type="entry name" value="NT_PAP_TUTase"/>
    <property type="match status" value="1"/>
</dbReference>
<accession>A0A9P1N8V3</accession>
<dbReference type="PANTHER" id="PTHR23245:SF36">
    <property type="entry name" value="TRNA (GUANINE(37)-N1)-METHYLTRANSFERASE"/>
    <property type="match status" value="1"/>
</dbReference>
<feature type="binding site" evidence="11">
    <location>
        <begin position="598"/>
        <end position="599"/>
    </location>
    <ligand>
        <name>S-adenosyl-L-methionine</name>
        <dbReference type="ChEBI" id="CHEBI:59789"/>
    </ligand>
</feature>
<dbReference type="GO" id="GO:0070901">
    <property type="term" value="P:mitochondrial tRNA methylation"/>
    <property type="evidence" value="ECO:0007669"/>
    <property type="project" value="TreeGrafter"/>
</dbReference>